<dbReference type="SUPFAM" id="SSF53474">
    <property type="entry name" value="alpha/beta-Hydrolases"/>
    <property type="match status" value="1"/>
</dbReference>
<keyword evidence="3" id="KW-1185">Reference proteome</keyword>
<dbReference type="GeneID" id="121394349"/>
<accession>A0A8J1KUX2</accession>
<name>A0A8J1KUX2_XENLA</name>
<dbReference type="GO" id="GO:0097176">
    <property type="term" value="P:epoxide metabolic process"/>
    <property type="evidence" value="ECO:0007669"/>
    <property type="project" value="TreeGrafter"/>
</dbReference>
<evidence type="ECO:0000313" key="3">
    <source>
        <dbReference type="Proteomes" id="UP000186698"/>
    </source>
</evidence>
<gene>
    <name evidence="4" type="primary">LOC121394349</name>
</gene>
<comment type="similarity">
    <text evidence="1">Belongs to the peptidase S33 family.</text>
</comment>
<dbReference type="PANTHER" id="PTHR21661:SF70">
    <property type="entry name" value="EPOXIDE HYDROLASE 1"/>
    <property type="match status" value="1"/>
</dbReference>
<dbReference type="PANTHER" id="PTHR21661">
    <property type="entry name" value="EPOXIDE HYDROLASE 1-RELATED"/>
    <property type="match status" value="1"/>
</dbReference>
<reference evidence="4" key="1">
    <citation type="submission" date="2025-08" db="UniProtKB">
        <authorList>
            <consortium name="RefSeq"/>
        </authorList>
    </citation>
    <scope>IDENTIFICATION</scope>
    <source>
        <strain evidence="4">J_2021</strain>
        <tissue evidence="4">Erythrocytes</tissue>
    </source>
</reference>
<evidence type="ECO:0000313" key="4">
    <source>
        <dbReference type="RefSeq" id="XP_041421110.1"/>
    </source>
</evidence>
<sequence length="154" mass="17365">MKKLECCQVSILSNIPATFNSPVGLAAFILEKFSTWNDLDFQDHEDGGLERKFSLNDLLTNVYWVTGSIVSSMRFYKEALGKGIETAKHEKVPVTVPTGVVSFPNELVHCPPLWAKQKYLNIVSFNYMPRGGHFAAFEKPELLAKDVQQFVSYC</sequence>
<dbReference type="GO" id="GO:0004301">
    <property type="term" value="F:epoxide hydrolase activity"/>
    <property type="evidence" value="ECO:0007669"/>
    <property type="project" value="TreeGrafter"/>
</dbReference>
<protein>
    <submittedName>
        <fullName evidence="4">Epoxide hydrolase 1-like</fullName>
    </submittedName>
</protein>
<dbReference type="Proteomes" id="UP000186698">
    <property type="component" value="Chromosome 5S"/>
</dbReference>
<dbReference type="InterPro" id="IPR000639">
    <property type="entry name" value="Epox_hydrolase-like"/>
</dbReference>
<proteinExistence type="inferred from homology"/>
<evidence type="ECO:0000256" key="1">
    <source>
        <dbReference type="ARBA" id="ARBA00010088"/>
    </source>
</evidence>
<dbReference type="CTD" id="121394349"/>
<dbReference type="AlphaFoldDB" id="A0A8J1KUX2"/>
<dbReference type="RefSeq" id="XP_041421110.1">
    <property type="nucleotide sequence ID" value="XM_041565176.1"/>
</dbReference>
<evidence type="ECO:0000256" key="2">
    <source>
        <dbReference type="ARBA" id="ARBA00022801"/>
    </source>
</evidence>
<keyword evidence="2" id="KW-0378">Hydrolase</keyword>
<dbReference type="Gene3D" id="3.40.50.1820">
    <property type="entry name" value="alpha/beta hydrolase"/>
    <property type="match status" value="1"/>
</dbReference>
<organism evidence="3 4">
    <name type="scientific">Xenopus laevis</name>
    <name type="common">African clawed frog</name>
    <dbReference type="NCBI Taxonomy" id="8355"/>
    <lineage>
        <taxon>Eukaryota</taxon>
        <taxon>Metazoa</taxon>
        <taxon>Chordata</taxon>
        <taxon>Craniata</taxon>
        <taxon>Vertebrata</taxon>
        <taxon>Euteleostomi</taxon>
        <taxon>Amphibia</taxon>
        <taxon>Batrachia</taxon>
        <taxon>Anura</taxon>
        <taxon>Pipoidea</taxon>
        <taxon>Pipidae</taxon>
        <taxon>Xenopodinae</taxon>
        <taxon>Xenopus</taxon>
        <taxon>Xenopus</taxon>
    </lineage>
</organism>
<dbReference type="OrthoDB" id="7130006at2759"/>
<dbReference type="KEGG" id="xla:121394349"/>
<dbReference type="InterPro" id="IPR029058">
    <property type="entry name" value="AB_hydrolase_fold"/>
</dbReference>
<dbReference type="PRINTS" id="PR00412">
    <property type="entry name" value="EPOXHYDRLASE"/>
</dbReference>